<reference evidence="5" key="1">
    <citation type="submission" date="2025-08" db="UniProtKB">
        <authorList>
            <consortium name="Ensembl"/>
        </authorList>
    </citation>
    <scope>IDENTIFICATION</scope>
</reference>
<proteinExistence type="predicted"/>
<dbReference type="Gene3D" id="2.10.110.10">
    <property type="entry name" value="Cysteine Rich Protein"/>
    <property type="match status" value="1"/>
</dbReference>
<keyword evidence="3" id="KW-0440">LIM domain</keyword>
<name>A0A3Q3WFL7_MOLML</name>
<dbReference type="Pfam" id="PF00412">
    <property type="entry name" value="LIM"/>
    <property type="match status" value="1"/>
</dbReference>
<evidence type="ECO:0000256" key="1">
    <source>
        <dbReference type="ARBA" id="ARBA00022723"/>
    </source>
</evidence>
<keyword evidence="1" id="KW-0479">Metal-binding</keyword>
<reference evidence="5" key="2">
    <citation type="submission" date="2025-09" db="UniProtKB">
        <authorList>
            <consortium name="Ensembl"/>
        </authorList>
    </citation>
    <scope>IDENTIFICATION</scope>
</reference>
<evidence type="ECO:0000313" key="6">
    <source>
        <dbReference type="Proteomes" id="UP000261620"/>
    </source>
</evidence>
<feature type="domain" description="LIM zinc-binding" evidence="4">
    <location>
        <begin position="6"/>
        <end position="42"/>
    </location>
</feature>
<keyword evidence="6" id="KW-1185">Reference proteome</keyword>
<dbReference type="OMA" id="GCCKRLY"/>
<evidence type="ECO:0000256" key="3">
    <source>
        <dbReference type="ARBA" id="ARBA00023038"/>
    </source>
</evidence>
<evidence type="ECO:0000259" key="4">
    <source>
        <dbReference type="Pfam" id="PF00412"/>
    </source>
</evidence>
<dbReference type="PANTHER" id="PTHR24206">
    <property type="entry name" value="OS06G0237300 PROTEIN"/>
    <property type="match status" value="1"/>
</dbReference>
<evidence type="ECO:0000313" key="5">
    <source>
        <dbReference type="Ensembl" id="ENSMMOP00000007589.1"/>
    </source>
</evidence>
<accession>A0A3Q3WFL7</accession>
<protein>
    <recommendedName>
        <fullName evidence="4">LIM zinc-binding domain-containing protein</fullName>
    </recommendedName>
</protein>
<sequence length="76" mass="8310">IPKKLGCCKRLYVMERLSAEGFFFHRSCFQCFHCRNTLRLAAYAFDQHSGECLSIVIIKGGAGRGGRGGAGRGGLK</sequence>
<evidence type="ECO:0000256" key="2">
    <source>
        <dbReference type="ARBA" id="ARBA00022833"/>
    </source>
</evidence>
<dbReference type="InterPro" id="IPR001781">
    <property type="entry name" value="Znf_LIM"/>
</dbReference>
<keyword evidence="2" id="KW-0862">Zinc</keyword>
<dbReference type="SUPFAM" id="SSF57716">
    <property type="entry name" value="Glucocorticoid receptor-like (DNA-binding domain)"/>
    <property type="match status" value="1"/>
</dbReference>
<organism evidence="5 6">
    <name type="scientific">Mola mola</name>
    <name type="common">Ocean sunfish</name>
    <name type="synonym">Tetraodon mola</name>
    <dbReference type="NCBI Taxonomy" id="94237"/>
    <lineage>
        <taxon>Eukaryota</taxon>
        <taxon>Metazoa</taxon>
        <taxon>Chordata</taxon>
        <taxon>Craniata</taxon>
        <taxon>Vertebrata</taxon>
        <taxon>Euteleostomi</taxon>
        <taxon>Actinopterygii</taxon>
        <taxon>Neopterygii</taxon>
        <taxon>Teleostei</taxon>
        <taxon>Neoteleostei</taxon>
        <taxon>Acanthomorphata</taxon>
        <taxon>Eupercaria</taxon>
        <taxon>Tetraodontiformes</taxon>
        <taxon>Molidae</taxon>
        <taxon>Mola</taxon>
    </lineage>
</organism>
<dbReference type="Ensembl" id="ENSMMOT00000007731.1">
    <property type="protein sequence ID" value="ENSMMOP00000007589.1"/>
    <property type="gene ID" value="ENSMMOG00000005904.1"/>
</dbReference>
<dbReference type="AlphaFoldDB" id="A0A3Q3WFL7"/>
<dbReference type="GO" id="GO:0046872">
    <property type="term" value="F:metal ion binding"/>
    <property type="evidence" value="ECO:0007669"/>
    <property type="project" value="UniProtKB-KW"/>
</dbReference>
<dbReference type="Proteomes" id="UP000261620">
    <property type="component" value="Unplaced"/>
</dbReference>
<dbReference type="STRING" id="94237.ENSMMOP00000007589"/>